<evidence type="ECO:0000256" key="1">
    <source>
        <dbReference type="PIRSR" id="PIRSR038992-1"/>
    </source>
</evidence>
<dbReference type="PANTHER" id="PTHR47916">
    <property type="entry name" value="FRUCTOSE-BISPHOSPHATE ALDOLASE CLASS 1"/>
    <property type="match status" value="1"/>
</dbReference>
<feature type="active site" description="Schiff-base intermediate with dihydroxyacetone-P" evidence="1">
    <location>
        <position position="176"/>
    </location>
</feature>
<dbReference type="GO" id="GO:0004332">
    <property type="term" value="F:fructose-bisphosphate aldolase activity"/>
    <property type="evidence" value="ECO:0007669"/>
    <property type="project" value="InterPro"/>
</dbReference>
<sequence>MFVGKQIRLSRLLNTKSGRMLGITVDHPITRGVLPGIEDIARVLDEVVAGGPEAVTMHKGIAEKVFPPHAGKVSMIFKASAYSTQFHPYEEAIVADVDEAVRFGADAISVGMIVGGPEQTTQLTNLGRISREAALAGMPLVAHIYPKGSRMDDPNSADAVAYAARAGAELGVDLIKTLWTGSGESFRKVVEACPSRVALAGGEMGENLEDYLNMTREALDVGLAGVTYGRFVWQHDHPAAVIRAIAALMHDEASVAEALEIYEEQVARGQEAR</sequence>
<evidence type="ECO:0000313" key="2">
    <source>
        <dbReference type="EMBL" id="PWG61523.1"/>
    </source>
</evidence>
<dbReference type="SMART" id="SM01133">
    <property type="entry name" value="DeoC"/>
    <property type="match status" value="1"/>
</dbReference>
<dbReference type="SUPFAM" id="SSF51569">
    <property type="entry name" value="Aldolase"/>
    <property type="match status" value="1"/>
</dbReference>
<feature type="active site" description="Proton donor" evidence="1">
    <location>
        <position position="145"/>
    </location>
</feature>
<dbReference type="Pfam" id="PF01791">
    <property type="entry name" value="DeoC"/>
    <property type="match status" value="1"/>
</dbReference>
<dbReference type="EMBL" id="QFFI01000032">
    <property type="protein sequence ID" value="PWG61523.1"/>
    <property type="molecule type" value="Genomic_DNA"/>
</dbReference>
<dbReference type="Proteomes" id="UP000245474">
    <property type="component" value="Unassembled WGS sequence"/>
</dbReference>
<dbReference type="InterPro" id="IPR041720">
    <property type="entry name" value="FbaB-like"/>
</dbReference>
<gene>
    <name evidence="2" type="ORF">DEM34_15965</name>
</gene>
<comment type="caution">
    <text evidence="2">The sequence shown here is derived from an EMBL/GenBank/DDBJ whole genome shotgun (WGS) entry which is preliminary data.</text>
</comment>
<evidence type="ECO:0000313" key="3">
    <source>
        <dbReference type="Proteomes" id="UP000245474"/>
    </source>
</evidence>
<dbReference type="OrthoDB" id="5915071at2"/>
<dbReference type="Gene3D" id="3.20.20.70">
    <property type="entry name" value="Aldolase class I"/>
    <property type="match status" value="1"/>
</dbReference>
<dbReference type="InterPro" id="IPR002915">
    <property type="entry name" value="DeoC/FbaB/LacD_aldolase"/>
</dbReference>
<proteinExistence type="predicted"/>
<name>A0A2U2MXC8_9GAMM</name>
<dbReference type="InterPro" id="IPR050456">
    <property type="entry name" value="DeoC/FbaB_aldolase"/>
</dbReference>
<dbReference type="RefSeq" id="WP_109679835.1">
    <property type="nucleotide sequence ID" value="NZ_CP086615.1"/>
</dbReference>
<dbReference type="PIRSF" id="PIRSF038992">
    <property type="entry name" value="Aldolase_Ia"/>
    <property type="match status" value="1"/>
</dbReference>
<dbReference type="NCBIfam" id="NF005556">
    <property type="entry name" value="PRK07226.1"/>
    <property type="match status" value="1"/>
</dbReference>
<keyword evidence="3" id="KW-1185">Reference proteome</keyword>
<dbReference type="PANTHER" id="PTHR47916:SF1">
    <property type="entry name" value="3-HYDROXY-5-PHOSPHONOOXYPENTANE-2,4-DIONE THIOLASE"/>
    <property type="match status" value="1"/>
</dbReference>
<dbReference type="InterPro" id="IPR013785">
    <property type="entry name" value="Aldolase_TIM"/>
</dbReference>
<dbReference type="AlphaFoldDB" id="A0A2U2MXC8"/>
<protein>
    <submittedName>
        <fullName evidence="2">Fructose-bisphosphate aldolase</fullName>
    </submittedName>
</protein>
<organism evidence="2 3">
    <name type="scientific">Sediminicurvatus halobius</name>
    <dbReference type="NCBI Taxonomy" id="2182432"/>
    <lineage>
        <taxon>Bacteria</taxon>
        <taxon>Pseudomonadati</taxon>
        <taxon>Pseudomonadota</taxon>
        <taxon>Gammaproteobacteria</taxon>
        <taxon>Chromatiales</taxon>
        <taxon>Ectothiorhodospiraceae</taxon>
        <taxon>Sediminicurvatus</taxon>
    </lineage>
</organism>
<accession>A0A2U2MXC8</accession>
<reference evidence="2 3" key="1">
    <citation type="submission" date="2018-05" db="EMBL/GenBank/DDBJ databases">
        <title>Spiribacter halobius sp. nov., a moderately halophilic bacterium isolated from marine solar saltern.</title>
        <authorList>
            <person name="Zheng W.-S."/>
            <person name="Lu D.-C."/>
            <person name="Du Z.-J."/>
        </authorList>
    </citation>
    <scope>NUCLEOTIDE SEQUENCE [LARGE SCALE GENOMIC DNA]</scope>
    <source>
        <strain evidence="2 3">E85</strain>
    </source>
</reference>